<evidence type="ECO:0000313" key="3">
    <source>
        <dbReference type="Proteomes" id="UP000000493"/>
    </source>
</evidence>
<dbReference type="Proteomes" id="UP000000493">
    <property type="component" value="Chromosome"/>
</dbReference>
<protein>
    <recommendedName>
        <fullName evidence="4">DUF3316 domain-containing protein</fullName>
    </recommendedName>
</protein>
<gene>
    <name evidence="2" type="ordered locus">Runsl_3990</name>
</gene>
<feature type="chain" id="PRO_5030709780" description="DUF3316 domain-containing protein" evidence="1">
    <location>
        <begin position="25"/>
        <end position="263"/>
    </location>
</feature>
<evidence type="ECO:0008006" key="4">
    <source>
        <dbReference type="Google" id="ProtNLM"/>
    </source>
</evidence>
<dbReference type="EMBL" id="CP002859">
    <property type="protein sequence ID" value="AEI50343.1"/>
    <property type="molecule type" value="Genomic_DNA"/>
</dbReference>
<keyword evidence="1" id="KW-0732">Signal</keyword>
<evidence type="ECO:0000256" key="1">
    <source>
        <dbReference type="SAM" id="SignalP"/>
    </source>
</evidence>
<evidence type="ECO:0000313" key="2">
    <source>
        <dbReference type="EMBL" id="AEI50343.1"/>
    </source>
</evidence>
<reference evidence="2 3" key="2">
    <citation type="journal article" date="2012" name="Stand. Genomic Sci.">
        <title>Complete genome sequence of the aquatic bacterium Runella slithyformis type strain (LSU 4(T)).</title>
        <authorList>
            <person name="Copeland A."/>
            <person name="Zhang X."/>
            <person name="Misra M."/>
            <person name="Lapidus A."/>
            <person name="Nolan M."/>
            <person name="Lucas S."/>
            <person name="Deshpande S."/>
            <person name="Cheng J.F."/>
            <person name="Tapia R."/>
            <person name="Goodwin L.A."/>
            <person name="Pitluck S."/>
            <person name="Liolios K."/>
            <person name="Pagani I."/>
            <person name="Ivanova N."/>
            <person name="Mikhailova N."/>
            <person name="Pati A."/>
            <person name="Chen A."/>
            <person name="Palaniappan K."/>
            <person name="Land M."/>
            <person name="Hauser L."/>
            <person name="Pan C."/>
            <person name="Jeffries C.D."/>
            <person name="Detter J.C."/>
            <person name="Brambilla E.M."/>
            <person name="Rohde M."/>
            <person name="Djao O.D."/>
            <person name="Goker M."/>
            <person name="Sikorski J."/>
            <person name="Tindall B.J."/>
            <person name="Woyke T."/>
            <person name="Bristow J."/>
            <person name="Eisen J.A."/>
            <person name="Markowitz V."/>
            <person name="Hugenholtz P."/>
            <person name="Kyrpides N.C."/>
            <person name="Klenk H.P."/>
            <person name="Mavromatis K."/>
        </authorList>
    </citation>
    <scope>NUCLEOTIDE SEQUENCE [LARGE SCALE GENOMIC DNA]</scope>
    <source>
        <strain evidence="3">ATCC 29530 / DSM 19594 / LMG 11500 / NCIMB 11436 / LSU 4</strain>
    </source>
</reference>
<sequence length="263" mass="30845">MRLKRPFYCILYCLLLAPTLTVCGSDTLSIAPSDSLKYHRPNFFSRVLAIRKDTLKTRPKLTYTLNWDARSSFVDKQLVNIWGVNTGISFGKNRNELTVGYYWLTFNSFLRLIDLRKNASQLINLGYYTKTDLYYFNLMYWPNIIENQRWRFSIPVELGIGATQSTTNRLLNDLFIWRRNDFFMPAQIGIYAKWKATRWVGLSVQGGYRYAIYQQNIPTNYNGAYYSVGFTLERALFLDTYRLTKDAIKKRRARQGKSTPEAL</sequence>
<dbReference type="AlphaFoldDB" id="A0A7U4E767"/>
<accession>A0A7U4E767</accession>
<dbReference type="KEGG" id="rsi:Runsl_3990"/>
<keyword evidence="3" id="KW-1185">Reference proteome</keyword>
<proteinExistence type="predicted"/>
<name>A0A7U4E767_RUNSL</name>
<organism evidence="2 3">
    <name type="scientific">Runella slithyformis (strain ATCC 29530 / DSM 19594 / LMG 11500 / NCIMB 11436 / LSU 4)</name>
    <dbReference type="NCBI Taxonomy" id="761193"/>
    <lineage>
        <taxon>Bacteria</taxon>
        <taxon>Pseudomonadati</taxon>
        <taxon>Bacteroidota</taxon>
        <taxon>Cytophagia</taxon>
        <taxon>Cytophagales</taxon>
        <taxon>Spirosomataceae</taxon>
        <taxon>Runella</taxon>
    </lineage>
</organism>
<reference evidence="3" key="1">
    <citation type="submission" date="2011-06" db="EMBL/GenBank/DDBJ databases">
        <title>The complete genome of chromosome of Runella slithyformis DSM 19594.</title>
        <authorList>
            <consortium name="US DOE Joint Genome Institute (JGI-PGF)"/>
            <person name="Lucas S."/>
            <person name="Han J."/>
            <person name="Lapidus A."/>
            <person name="Bruce D."/>
            <person name="Goodwin L."/>
            <person name="Pitluck S."/>
            <person name="Peters L."/>
            <person name="Kyrpides N."/>
            <person name="Mavromatis K."/>
            <person name="Ivanova N."/>
            <person name="Ovchinnikova G."/>
            <person name="Zhang X."/>
            <person name="Misra M."/>
            <person name="Detter J.C."/>
            <person name="Tapia R."/>
            <person name="Han C."/>
            <person name="Land M."/>
            <person name="Hauser L."/>
            <person name="Markowitz V."/>
            <person name="Cheng J.-F."/>
            <person name="Hugenholtz P."/>
            <person name="Woyke T."/>
            <person name="Wu D."/>
            <person name="Tindall B."/>
            <person name="Faehrich R."/>
            <person name="Brambilla E."/>
            <person name="Klenk H.-P."/>
            <person name="Eisen J.A."/>
        </authorList>
    </citation>
    <scope>NUCLEOTIDE SEQUENCE [LARGE SCALE GENOMIC DNA]</scope>
    <source>
        <strain evidence="3">ATCC 29530 / DSM 19594 / LMG 11500 / NCIMB 11436 / LSU 4</strain>
    </source>
</reference>
<feature type="signal peptide" evidence="1">
    <location>
        <begin position="1"/>
        <end position="24"/>
    </location>
</feature>